<protein>
    <submittedName>
        <fullName evidence="2">Uncharacterized protein</fullName>
    </submittedName>
</protein>
<sequence>MEYFRLIAGIIFLVMTYYILENKLSFLKKLKKKPYLRMVVLFIYMYLGVTFLKNI</sequence>
<dbReference type="KEGG" id="hprf:HLPR_14870"/>
<organism evidence="2 3">
    <name type="scientific">Helicovermis profundi</name>
    <dbReference type="NCBI Taxonomy" id="3065157"/>
    <lineage>
        <taxon>Bacteria</taxon>
        <taxon>Bacillati</taxon>
        <taxon>Bacillota</taxon>
        <taxon>Clostridia</taxon>
        <taxon>Helicovermis</taxon>
    </lineage>
</organism>
<reference evidence="2 3" key="1">
    <citation type="submission" date="2023-08" db="EMBL/GenBank/DDBJ databases">
        <title>Helicovermis profunda gen. nov., sp. nov., a novel mesophilic, fermentative bacterium within the Bacillota from a deep-sea hydrothermal vent chimney.</title>
        <authorList>
            <person name="Miyazaki U."/>
            <person name="Mizutani D."/>
            <person name="Hashimoto Y."/>
            <person name="Tame A."/>
            <person name="Sawayama S."/>
            <person name="Miyazaki J."/>
            <person name="Takai K."/>
            <person name="Nakagawa S."/>
        </authorList>
    </citation>
    <scope>NUCLEOTIDE SEQUENCE [LARGE SCALE GENOMIC DNA]</scope>
    <source>
        <strain evidence="2 3">S502</strain>
    </source>
</reference>
<evidence type="ECO:0000256" key="1">
    <source>
        <dbReference type="SAM" id="Phobius"/>
    </source>
</evidence>
<name>A0AAU9E3N3_9FIRM</name>
<dbReference type="AlphaFoldDB" id="A0AAU9E3N3"/>
<dbReference type="EMBL" id="AP028654">
    <property type="protein sequence ID" value="BEP29156.1"/>
    <property type="molecule type" value="Genomic_DNA"/>
</dbReference>
<accession>A0AAU9E3N3</accession>
<evidence type="ECO:0000313" key="2">
    <source>
        <dbReference type="EMBL" id="BEP29156.1"/>
    </source>
</evidence>
<keyword evidence="3" id="KW-1185">Reference proteome</keyword>
<keyword evidence="1" id="KW-1133">Transmembrane helix</keyword>
<keyword evidence="1" id="KW-0472">Membrane</keyword>
<dbReference type="Proteomes" id="UP001321786">
    <property type="component" value="Chromosome"/>
</dbReference>
<dbReference type="RefSeq" id="WP_338534824.1">
    <property type="nucleotide sequence ID" value="NZ_AP028654.1"/>
</dbReference>
<feature type="transmembrane region" description="Helical" evidence="1">
    <location>
        <begin position="34"/>
        <end position="52"/>
    </location>
</feature>
<gene>
    <name evidence="2" type="ORF">HLPR_14870</name>
</gene>
<keyword evidence="1" id="KW-0812">Transmembrane</keyword>
<evidence type="ECO:0000313" key="3">
    <source>
        <dbReference type="Proteomes" id="UP001321786"/>
    </source>
</evidence>
<proteinExistence type="predicted"/>
<feature type="transmembrane region" description="Helical" evidence="1">
    <location>
        <begin position="6"/>
        <end position="22"/>
    </location>
</feature>